<evidence type="ECO:0000313" key="1">
    <source>
        <dbReference type="EMBL" id="CAD1476057.1"/>
    </source>
</evidence>
<dbReference type="EMBL" id="CAJDYZ010008997">
    <property type="protein sequence ID" value="CAD1476057.1"/>
    <property type="molecule type" value="Genomic_DNA"/>
</dbReference>
<proteinExistence type="predicted"/>
<name>A0A6V7H8S9_9HYME</name>
<protein>
    <submittedName>
        <fullName evidence="1">Uncharacterized protein</fullName>
    </submittedName>
</protein>
<gene>
    <name evidence="1" type="ORF">MHI_LOCUS615391</name>
</gene>
<comment type="caution">
    <text evidence="1">The sequence shown here is derived from an EMBL/GenBank/DDBJ whole genome shotgun (WGS) entry which is preliminary data.</text>
</comment>
<organism evidence="1 2">
    <name type="scientific">Heterotrigona itama</name>
    <dbReference type="NCBI Taxonomy" id="395501"/>
    <lineage>
        <taxon>Eukaryota</taxon>
        <taxon>Metazoa</taxon>
        <taxon>Ecdysozoa</taxon>
        <taxon>Arthropoda</taxon>
        <taxon>Hexapoda</taxon>
        <taxon>Insecta</taxon>
        <taxon>Pterygota</taxon>
        <taxon>Neoptera</taxon>
        <taxon>Endopterygota</taxon>
        <taxon>Hymenoptera</taxon>
        <taxon>Apocrita</taxon>
        <taxon>Aculeata</taxon>
        <taxon>Apoidea</taxon>
        <taxon>Anthophila</taxon>
        <taxon>Apidae</taxon>
        <taxon>Heterotrigona</taxon>
    </lineage>
</organism>
<accession>A0A6V7H8S9</accession>
<feature type="non-terminal residue" evidence="1">
    <location>
        <position position="1"/>
    </location>
</feature>
<evidence type="ECO:0000313" key="2">
    <source>
        <dbReference type="Proteomes" id="UP000752696"/>
    </source>
</evidence>
<reference evidence="1" key="1">
    <citation type="submission" date="2020-07" db="EMBL/GenBank/DDBJ databases">
        <authorList>
            <person name="Nazaruddin N."/>
        </authorList>
    </citation>
    <scope>NUCLEOTIDE SEQUENCE</scope>
</reference>
<dbReference type="Proteomes" id="UP000752696">
    <property type="component" value="Unassembled WGS sequence"/>
</dbReference>
<keyword evidence="2" id="KW-1185">Reference proteome</keyword>
<sequence length="77" mass="8879">MIETTQFYILTTHTHMQKIRRARYANTLSVAEIIYKITSYGHHAQCLSPTQVAPGHVSEILTMNTERVKPENPEPKR</sequence>
<dbReference type="AlphaFoldDB" id="A0A6V7H8S9"/>